<keyword evidence="7" id="KW-1185">Reference proteome</keyword>
<keyword evidence="3 4" id="KW-0472">Membrane</keyword>
<dbReference type="RefSeq" id="WP_150940070.1">
    <property type="nucleotide sequence ID" value="NZ_WAAT01000050.1"/>
</dbReference>
<evidence type="ECO:0000256" key="1">
    <source>
        <dbReference type="ARBA" id="ARBA00022692"/>
    </source>
</evidence>
<evidence type="ECO:0000259" key="5">
    <source>
        <dbReference type="PROSITE" id="PS50850"/>
    </source>
</evidence>
<dbReference type="GO" id="GO:0022857">
    <property type="term" value="F:transmembrane transporter activity"/>
    <property type="evidence" value="ECO:0007669"/>
    <property type="project" value="InterPro"/>
</dbReference>
<dbReference type="Proteomes" id="UP000441333">
    <property type="component" value="Unassembled WGS sequence"/>
</dbReference>
<evidence type="ECO:0000256" key="3">
    <source>
        <dbReference type="ARBA" id="ARBA00023136"/>
    </source>
</evidence>
<dbReference type="PANTHER" id="PTHR23521">
    <property type="entry name" value="TRANSPORTER MFS SUPERFAMILY"/>
    <property type="match status" value="1"/>
</dbReference>
<comment type="caution">
    <text evidence="6">The sequence shown here is derived from an EMBL/GenBank/DDBJ whole genome shotgun (WGS) entry which is preliminary data.</text>
</comment>
<feature type="transmembrane region" description="Helical" evidence="4">
    <location>
        <begin position="302"/>
        <end position="326"/>
    </location>
</feature>
<dbReference type="InterPro" id="IPR036259">
    <property type="entry name" value="MFS_trans_sf"/>
</dbReference>
<dbReference type="AlphaFoldDB" id="A0A6N6MCR2"/>
<keyword evidence="1 4" id="KW-0812">Transmembrane</keyword>
<feature type="transmembrane region" description="Helical" evidence="4">
    <location>
        <begin position="212"/>
        <end position="233"/>
    </location>
</feature>
<feature type="transmembrane region" description="Helical" evidence="4">
    <location>
        <begin position="134"/>
        <end position="151"/>
    </location>
</feature>
<proteinExistence type="predicted"/>
<name>A0A6N6MCR2_9FLAO</name>
<evidence type="ECO:0000256" key="2">
    <source>
        <dbReference type="ARBA" id="ARBA00022989"/>
    </source>
</evidence>
<feature type="transmembrane region" description="Helical" evidence="4">
    <location>
        <begin position="75"/>
        <end position="95"/>
    </location>
</feature>
<evidence type="ECO:0000313" key="7">
    <source>
        <dbReference type="Proteomes" id="UP000441333"/>
    </source>
</evidence>
<dbReference type="Gene3D" id="1.20.1250.20">
    <property type="entry name" value="MFS general substrate transporter like domains"/>
    <property type="match status" value="1"/>
</dbReference>
<feature type="transmembrane region" description="Helical" evidence="4">
    <location>
        <begin position="338"/>
        <end position="357"/>
    </location>
</feature>
<feature type="transmembrane region" description="Helical" evidence="4">
    <location>
        <begin position="163"/>
        <end position="182"/>
    </location>
</feature>
<accession>A0A6N6MCR2</accession>
<reference evidence="6 7" key="1">
    <citation type="submission" date="2019-09" db="EMBL/GenBank/DDBJ databases">
        <authorList>
            <person name="Cao W.R."/>
        </authorList>
    </citation>
    <scope>NUCLEOTIDE SEQUENCE [LARGE SCALE GENOMIC DNA]</scope>
    <source>
        <strain evidence="6 7">B1N29</strain>
    </source>
</reference>
<feature type="domain" description="Major facilitator superfamily (MFS) profile" evidence="5">
    <location>
        <begin position="1"/>
        <end position="389"/>
    </location>
</feature>
<feature type="transmembrane region" description="Helical" evidence="4">
    <location>
        <begin position="101"/>
        <end position="122"/>
    </location>
</feature>
<evidence type="ECO:0000256" key="4">
    <source>
        <dbReference type="SAM" id="Phobius"/>
    </source>
</evidence>
<dbReference type="Pfam" id="PF07690">
    <property type="entry name" value="MFS_1"/>
    <property type="match status" value="1"/>
</dbReference>
<feature type="transmembrane region" description="Helical" evidence="4">
    <location>
        <begin position="363"/>
        <end position="385"/>
    </location>
</feature>
<dbReference type="GO" id="GO:0005886">
    <property type="term" value="C:plasma membrane"/>
    <property type="evidence" value="ECO:0007669"/>
    <property type="project" value="TreeGrafter"/>
</dbReference>
<dbReference type="PROSITE" id="PS50850">
    <property type="entry name" value="MFS"/>
    <property type="match status" value="1"/>
</dbReference>
<dbReference type="InterPro" id="IPR011701">
    <property type="entry name" value="MFS"/>
</dbReference>
<keyword evidence="2 4" id="KW-1133">Transmembrane helix</keyword>
<dbReference type="InterPro" id="IPR020846">
    <property type="entry name" value="MFS_dom"/>
</dbReference>
<dbReference type="SUPFAM" id="SSF103473">
    <property type="entry name" value="MFS general substrate transporter"/>
    <property type="match status" value="1"/>
</dbReference>
<dbReference type="EMBL" id="WAAT01000050">
    <property type="protein sequence ID" value="KAB1067108.1"/>
    <property type="molecule type" value="Genomic_DNA"/>
</dbReference>
<sequence length="390" mass="42339">MNHSKVILPTIVVSQFCCTSLWFAGNGVITDLISTFNLEPSALGLLTSAVQFGFIMGTLLFAFFTITDRFSPSKVFFVSALLAAFFNGLVVLKGHSIHTLILLRFLTGFFLAGIYPVGMKIAADYYQKGLGKSLGFLVGALVLGTAFPHLLKGFNQFMGWENIVYTTSALAVLGGVLILVFVPDGPFRKSAKAMDLSVMYKIFRNADFRSAAFGYFGHMWELYAFWAFVPLLLTTYVKIHPNAGFNISVLSFSVIALGGIACVISGYLSQKFQTKRVALTALILSGICCLGSPLFFGITSEVIFIGIIVFWGMVVIADSPLFSTLIAQTVNPEFKGTALTIVNCIGYCITIVSIMLLNSLSAYVAIEYLFVVLAVGPLLGVLALLKKRQV</sequence>
<organism evidence="6 7">
    <name type="scientific">Pseudotamlana haliotis</name>
    <dbReference type="NCBI Taxonomy" id="2614804"/>
    <lineage>
        <taxon>Bacteria</taxon>
        <taxon>Pseudomonadati</taxon>
        <taxon>Bacteroidota</taxon>
        <taxon>Flavobacteriia</taxon>
        <taxon>Flavobacteriales</taxon>
        <taxon>Flavobacteriaceae</taxon>
        <taxon>Pseudotamlana</taxon>
    </lineage>
</organism>
<evidence type="ECO:0000313" key="6">
    <source>
        <dbReference type="EMBL" id="KAB1067108.1"/>
    </source>
</evidence>
<feature type="transmembrane region" description="Helical" evidence="4">
    <location>
        <begin position="41"/>
        <end position="63"/>
    </location>
</feature>
<feature type="transmembrane region" description="Helical" evidence="4">
    <location>
        <begin position="245"/>
        <end position="268"/>
    </location>
</feature>
<feature type="transmembrane region" description="Helical" evidence="4">
    <location>
        <begin position="7"/>
        <end position="29"/>
    </location>
</feature>
<gene>
    <name evidence="6" type="ORF">F6U93_11845</name>
</gene>
<protein>
    <submittedName>
        <fullName evidence="6">MFS transporter</fullName>
    </submittedName>
</protein>
<dbReference type="PANTHER" id="PTHR23521:SF3">
    <property type="entry name" value="MFS TRANSPORTER"/>
    <property type="match status" value="1"/>
</dbReference>
<feature type="transmembrane region" description="Helical" evidence="4">
    <location>
        <begin position="277"/>
        <end position="296"/>
    </location>
</feature>